<reference evidence="2 3" key="1">
    <citation type="submission" date="2017-06" db="EMBL/GenBank/DDBJ databases">
        <title>Cmopartive genomic analysis of Ambrosia Fusariam Clade fungi.</title>
        <authorList>
            <person name="Stajich J.E."/>
            <person name="Carrillo J."/>
            <person name="Kijimoto T."/>
            <person name="Eskalen A."/>
            <person name="O'Donnell K."/>
            <person name="Kasson M."/>
        </authorList>
    </citation>
    <scope>NUCLEOTIDE SEQUENCE [LARGE SCALE GENOMIC DNA]</scope>
    <source>
        <strain evidence="2 3">NRRL 20438</strain>
    </source>
</reference>
<sequence>MLQSLPRRPFTMAVGKHTQGAKRDRSNENFKKKWITLKKNGLNIHQTYDAEVYSTTERKLPAASARDRCRCCR</sequence>
<accession>A0A428S3G9</accession>
<evidence type="ECO:0000256" key="1">
    <source>
        <dbReference type="SAM" id="MobiDB-lite"/>
    </source>
</evidence>
<gene>
    <name evidence="2" type="ORF">CDV31_016721</name>
</gene>
<organism evidence="2 3">
    <name type="scientific">Fusarium ambrosium</name>
    <dbReference type="NCBI Taxonomy" id="131363"/>
    <lineage>
        <taxon>Eukaryota</taxon>
        <taxon>Fungi</taxon>
        <taxon>Dikarya</taxon>
        <taxon>Ascomycota</taxon>
        <taxon>Pezizomycotina</taxon>
        <taxon>Sordariomycetes</taxon>
        <taxon>Hypocreomycetidae</taxon>
        <taxon>Hypocreales</taxon>
        <taxon>Nectriaceae</taxon>
        <taxon>Fusarium</taxon>
        <taxon>Fusarium solani species complex</taxon>
    </lineage>
</organism>
<evidence type="ECO:0000313" key="3">
    <source>
        <dbReference type="Proteomes" id="UP000288429"/>
    </source>
</evidence>
<dbReference type="AlphaFoldDB" id="A0A428S3G9"/>
<dbReference type="EMBL" id="NIZV01000611">
    <property type="protein sequence ID" value="RSL84315.1"/>
    <property type="molecule type" value="Genomic_DNA"/>
</dbReference>
<dbReference type="Proteomes" id="UP000288429">
    <property type="component" value="Unassembled WGS sequence"/>
</dbReference>
<protein>
    <submittedName>
        <fullName evidence="2">Uncharacterized protein</fullName>
    </submittedName>
</protein>
<name>A0A428S3G9_9HYPO</name>
<keyword evidence="3" id="KW-1185">Reference proteome</keyword>
<evidence type="ECO:0000313" key="2">
    <source>
        <dbReference type="EMBL" id="RSL84315.1"/>
    </source>
</evidence>
<proteinExistence type="predicted"/>
<comment type="caution">
    <text evidence="2">The sequence shown here is derived from an EMBL/GenBank/DDBJ whole genome shotgun (WGS) entry which is preliminary data.</text>
</comment>
<feature type="region of interest" description="Disordered" evidence="1">
    <location>
        <begin position="1"/>
        <end position="28"/>
    </location>
</feature>